<evidence type="ECO:0000256" key="5">
    <source>
        <dbReference type="RuleBase" id="RU362059"/>
    </source>
</evidence>
<dbReference type="PROSITE" id="PS00375">
    <property type="entry name" value="UDPGT"/>
    <property type="match status" value="1"/>
</dbReference>
<feature type="signal peptide" evidence="5">
    <location>
        <begin position="1"/>
        <end position="20"/>
    </location>
</feature>
<evidence type="ECO:0000256" key="1">
    <source>
        <dbReference type="ARBA" id="ARBA00009995"/>
    </source>
</evidence>
<dbReference type="EMBL" id="JH668283">
    <property type="protein sequence ID" value="KAG6441098.1"/>
    <property type="molecule type" value="Genomic_DNA"/>
</dbReference>
<dbReference type="SUPFAM" id="SSF53756">
    <property type="entry name" value="UDP-Glycosyltransferase/glycogen phosphorylase"/>
    <property type="match status" value="1"/>
</dbReference>
<dbReference type="PANTHER" id="PTHR48043">
    <property type="entry name" value="EG:EG0003.4 PROTEIN-RELATED"/>
    <property type="match status" value="1"/>
</dbReference>
<dbReference type="Pfam" id="PF00201">
    <property type="entry name" value="UDPGT"/>
    <property type="match status" value="1"/>
</dbReference>
<comment type="caution">
    <text evidence="6">The sequence shown here is derived from an EMBL/GenBank/DDBJ whole genome shotgun (WGS) entry which is preliminary data.</text>
</comment>
<keyword evidence="2 4" id="KW-0328">Glycosyltransferase</keyword>
<dbReference type="Gene3D" id="3.40.50.2000">
    <property type="entry name" value="Glycogen Phosphorylase B"/>
    <property type="match status" value="2"/>
</dbReference>
<keyword evidence="5" id="KW-0472">Membrane</keyword>
<sequence length="511" mass="57920">MNLSVLQVLLGLVLIKQCTSLNILGIYPYHGKSHFLVFRVFLHELANRGHNVTIISHYPEKDPPANYHDISLAGTMKIIEDNTPVEKSYMTLLDVSVFLGTIGTENCKVMLANRQVQNLIKQKPKFDVILVEQFNTDCGLGIAYKLGAPVVSMSSHTLMPFHYQRLGIPYNPSYTPFHFLGGGSKPTLYQRVERVVFDFYFRTMYSLITQRNDQQILAQYFDDIPPLEELARQSKLLLLYQHFSLTGSTLYPANVIEVAGYHVKDAKPLTGDLKKFVDEAENGVVYISFGSVVKAATMPSDKVKAILDTINELPYRFIWKWEDKMLKYDKNKLYISDWLPQVDILGHKKTVAFLSHGGMGGTTEAVHFGVPIVAMPIGGDQPANAAAIEESGFGLVLEINDLTKENLLASFKKVLDPKFRERVKEISSAWHDRPMRSLDTTIYWTEYAARHPNFTFRTTAADTPYYQFIQLDVYVIFAAILAIIYIIFKALIYLCCGSKTKKAVNKKSKRQ</sequence>
<reference evidence="6" key="2">
    <citation type="submission" date="2020-12" db="EMBL/GenBank/DDBJ databases">
        <authorList>
            <person name="Kanost M."/>
        </authorList>
    </citation>
    <scope>NUCLEOTIDE SEQUENCE</scope>
</reference>
<dbReference type="InterPro" id="IPR002213">
    <property type="entry name" value="UDP_glucos_trans"/>
</dbReference>
<comment type="catalytic activity">
    <reaction evidence="5">
        <text>glucuronate acceptor + UDP-alpha-D-glucuronate = acceptor beta-D-glucuronoside + UDP + H(+)</text>
        <dbReference type="Rhea" id="RHEA:21032"/>
        <dbReference type="ChEBI" id="CHEBI:15378"/>
        <dbReference type="ChEBI" id="CHEBI:58052"/>
        <dbReference type="ChEBI" id="CHEBI:58223"/>
        <dbReference type="ChEBI" id="CHEBI:132367"/>
        <dbReference type="ChEBI" id="CHEBI:132368"/>
        <dbReference type="EC" id="2.4.1.17"/>
    </reaction>
</comment>
<evidence type="ECO:0000256" key="4">
    <source>
        <dbReference type="RuleBase" id="RU003718"/>
    </source>
</evidence>
<dbReference type="GO" id="GO:0016020">
    <property type="term" value="C:membrane"/>
    <property type="evidence" value="ECO:0007669"/>
    <property type="project" value="UniProtKB-SubCell"/>
</dbReference>
<dbReference type="FunFam" id="3.40.50.2000:FF:000050">
    <property type="entry name" value="UDP-glucuronosyltransferase"/>
    <property type="match status" value="1"/>
</dbReference>
<keyword evidence="7" id="KW-1185">Reference proteome</keyword>
<evidence type="ECO:0000313" key="6">
    <source>
        <dbReference type="EMBL" id="KAG6441098.1"/>
    </source>
</evidence>
<dbReference type="InterPro" id="IPR035595">
    <property type="entry name" value="UDP_glycos_trans_CS"/>
</dbReference>
<protein>
    <recommendedName>
        <fullName evidence="5">UDP-glucuronosyltransferase</fullName>
        <ecNumber evidence="5">2.4.1.17</ecNumber>
    </recommendedName>
</protein>
<comment type="similarity">
    <text evidence="1 4">Belongs to the UDP-glycosyltransferase family.</text>
</comment>
<gene>
    <name evidence="6" type="ORF">O3G_MSEX001649</name>
</gene>
<feature type="chain" id="PRO_5038166755" description="UDP-glucuronosyltransferase" evidence="5">
    <location>
        <begin position="21"/>
        <end position="511"/>
    </location>
</feature>
<comment type="subcellular location">
    <subcellularLocation>
        <location evidence="5">Membrane</location>
        <topology evidence="5">Single-pass membrane protein</topology>
    </subcellularLocation>
</comment>
<keyword evidence="3 4" id="KW-0808">Transferase</keyword>
<dbReference type="GO" id="GO:0015020">
    <property type="term" value="F:glucuronosyltransferase activity"/>
    <property type="evidence" value="ECO:0007669"/>
    <property type="project" value="UniProtKB-EC"/>
</dbReference>
<evidence type="ECO:0000256" key="3">
    <source>
        <dbReference type="ARBA" id="ARBA00022679"/>
    </source>
</evidence>
<dbReference type="PANTHER" id="PTHR48043:SF114">
    <property type="entry name" value="IP04436P-RELATED"/>
    <property type="match status" value="1"/>
</dbReference>
<feature type="transmembrane region" description="Helical" evidence="5">
    <location>
        <begin position="473"/>
        <end position="496"/>
    </location>
</feature>
<name>A0A921YKN6_MANSE</name>
<accession>A0A921YKN6</accession>
<proteinExistence type="inferred from homology"/>
<organism evidence="6 7">
    <name type="scientific">Manduca sexta</name>
    <name type="common">Tobacco hawkmoth</name>
    <name type="synonym">Tobacco hornworm</name>
    <dbReference type="NCBI Taxonomy" id="7130"/>
    <lineage>
        <taxon>Eukaryota</taxon>
        <taxon>Metazoa</taxon>
        <taxon>Ecdysozoa</taxon>
        <taxon>Arthropoda</taxon>
        <taxon>Hexapoda</taxon>
        <taxon>Insecta</taxon>
        <taxon>Pterygota</taxon>
        <taxon>Neoptera</taxon>
        <taxon>Endopterygota</taxon>
        <taxon>Lepidoptera</taxon>
        <taxon>Glossata</taxon>
        <taxon>Ditrysia</taxon>
        <taxon>Bombycoidea</taxon>
        <taxon>Sphingidae</taxon>
        <taxon>Sphinginae</taxon>
        <taxon>Sphingini</taxon>
        <taxon>Manduca</taxon>
    </lineage>
</organism>
<dbReference type="Proteomes" id="UP000791440">
    <property type="component" value="Unassembled WGS sequence"/>
</dbReference>
<evidence type="ECO:0000256" key="2">
    <source>
        <dbReference type="ARBA" id="ARBA00022676"/>
    </source>
</evidence>
<reference evidence="6" key="1">
    <citation type="journal article" date="2016" name="Insect Biochem. Mol. Biol.">
        <title>Multifaceted biological insights from a draft genome sequence of the tobacco hornworm moth, Manduca sexta.</title>
        <authorList>
            <person name="Kanost M.R."/>
            <person name="Arrese E.L."/>
            <person name="Cao X."/>
            <person name="Chen Y.R."/>
            <person name="Chellapilla S."/>
            <person name="Goldsmith M.R."/>
            <person name="Grosse-Wilde E."/>
            <person name="Heckel D.G."/>
            <person name="Herndon N."/>
            <person name="Jiang H."/>
            <person name="Papanicolaou A."/>
            <person name="Qu J."/>
            <person name="Soulages J.L."/>
            <person name="Vogel H."/>
            <person name="Walters J."/>
            <person name="Waterhouse R.M."/>
            <person name="Ahn S.J."/>
            <person name="Almeida F.C."/>
            <person name="An C."/>
            <person name="Aqrawi P."/>
            <person name="Bretschneider A."/>
            <person name="Bryant W.B."/>
            <person name="Bucks S."/>
            <person name="Chao H."/>
            <person name="Chevignon G."/>
            <person name="Christen J.M."/>
            <person name="Clarke D.F."/>
            <person name="Dittmer N.T."/>
            <person name="Ferguson L.C.F."/>
            <person name="Garavelou S."/>
            <person name="Gordon K.H.J."/>
            <person name="Gunaratna R.T."/>
            <person name="Han Y."/>
            <person name="Hauser F."/>
            <person name="He Y."/>
            <person name="Heidel-Fischer H."/>
            <person name="Hirsh A."/>
            <person name="Hu Y."/>
            <person name="Jiang H."/>
            <person name="Kalra D."/>
            <person name="Klinner C."/>
            <person name="Konig C."/>
            <person name="Kovar C."/>
            <person name="Kroll A.R."/>
            <person name="Kuwar S.S."/>
            <person name="Lee S.L."/>
            <person name="Lehman R."/>
            <person name="Li K."/>
            <person name="Li Z."/>
            <person name="Liang H."/>
            <person name="Lovelace S."/>
            <person name="Lu Z."/>
            <person name="Mansfield J.H."/>
            <person name="McCulloch K.J."/>
            <person name="Mathew T."/>
            <person name="Morton B."/>
            <person name="Muzny D.M."/>
            <person name="Neunemann D."/>
            <person name="Ongeri F."/>
            <person name="Pauchet Y."/>
            <person name="Pu L.L."/>
            <person name="Pyrousis I."/>
            <person name="Rao X.J."/>
            <person name="Redding A."/>
            <person name="Roesel C."/>
            <person name="Sanchez-Gracia A."/>
            <person name="Schaack S."/>
            <person name="Shukla A."/>
            <person name="Tetreau G."/>
            <person name="Wang Y."/>
            <person name="Xiong G.H."/>
            <person name="Traut W."/>
            <person name="Walsh T.K."/>
            <person name="Worley K.C."/>
            <person name="Wu D."/>
            <person name="Wu W."/>
            <person name="Wu Y.Q."/>
            <person name="Zhang X."/>
            <person name="Zou Z."/>
            <person name="Zucker H."/>
            <person name="Briscoe A.D."/>
            <person name="Burmester T."/>
            <person name="Clem R.J."/>
            <person name="Feyereisen R."/>
            <person name="Grimmelikhuijzen C.J.P."/>
            <person name="Hamodrakas S.J."/>
            <person name="Hansson B.S."/>
            <person name="Huguet E."/>
            <person name="Jermiin L.S."/>
            <person name="Lan Q."/>
            <person name="Lehman H.K."/>
            <person name="Lorenzen M."/>
            <person name="Merzendorfer H."/>
            <person name="Michalopoulos I."/>
            <person name="Morton D.B."/>
            <person name="Muthukrishnan S."/>
            <person name="Oakeshott J.G."/>
            <person name="Palmer W."/>
            <person name="Park Y."/>
            <person name="Passarelli A.L."/>
            <person name="Rozas J."/>
            <person name="Schwartz L.M."/>
            <person name="Smith W."/>
            <person name="Southgate A."/>
            <person name="Vilcinskas A."/>
            <person name="Vogt R."/>
            <person name="Wang P."/>
            <person name="Werren J."/>
            <person name="Yu X.Q."/>
            <person name="Zhou J.J."/>
            <person name="Brown S.J."/>
            <person name="Scherer S.E."/>
            <person name="Richards S."/>
            <person name="Blissard G.W."/>
        </authorList>
    </citation>
    <scope>NUCLEOTIDE SEQUENCE</scope>
</reference>
<dbReference type="InterPro" id="IPR050271">
    <property type="entry name" value="UDP-glycosyltransferase"/>
</dbReference>
<evidence type="ECO:0000313" key="7">
    <source>
        <dbReference type="Proteomes" id="UP000791440"/>
    </source>
</evidence>
<dbReference type="AlphaFoldDB" id="A0A921YKN6"/>
<keyword evidence="5" id="KW-0812">Transmembrane</keyword>
<dbReference type="EC" id="2.4.1.17" evidence="5"/>
<dbReference type="CDD" id="cd03784">
    <property type="entry name" value="GT1_Gtf-like"/>
    <property type="match status" value="1"/>
</dbReference>
<keyword evidence="5" id="KW-1133">Transmembrane helix</keyword>
<keyword evidence="5" id="KW-0732">Signal</keyword>